<dbReference type="PANTHER" id="PTHR43514">
    <property type="entry name" value="ABC TRANSPORTER I FAMILY MEMBER 10"/>
    <property type="match status" value="1"/>
</dbReference>
<dbReference type="PROSITE" id="PS50893">
    <property type="entry name" value="ABC_TRANSPORTER_2"/>
    <property type="match status" value="1"/>
</dbReference>
<sequence>MPRTPLISITSTSFRPITSSPLTAPTLFPNTTFALHPAQKWSILGSSKSILLSILCGSHVAIPPNGRRYPGLQGTIELVSFGAGSASTGMLPGANRMETHLSARYEAWREEFDVSLRDWLGESIAGSNPFEEGGEVKGEEALREREKKVEDVAGDLMLRELLDQSVMTLSNGQSRRARIAQALLKRPEVLAVDEPFMGLDPPSHNLLSELLSRLPHSPQPTQVLLGLRPQDPVPAWSTHIAYISNHRILAQGQKESVIPTLRQSGMTILHEGDGAQKPAPTLLDKVWSIPSLPASTSQKPTPPPSESTSSPILVQMSNIKITYPPHPPLLQNFSWTIRAGERWGLFGPNGSGKTTLISLLTSDHPQTYALPIAHFGHPTRLPERGKAGVSVFDIQKRIGHASPEVHAFFPKAYTLRRTVLSGLAETFHAKPPPATEYVEALLAEFEDTVAGVGGWDDAIFGEAGLGVQRLALFLRAVAGKRDLIVLDEAFSGMDSVVRNRCLRVLADGFDRTRQALVVVGHVGEEVPEVDMWVRLPERGGDACAVFGDA</sequence>
<proteinExistence type="predicted"/>
<feature type="domain" description="ABC transporter" evidence="3">
    <location>
        <begin position="26"/>
        <end position="270"/>
    </location>
</feature>
<evidence type="ECO:0000259" key="3">
    <source>
        <dbReference type="PROSITE" id="PS50893"/>
    </source>
</evidence>
<evidence type="ECO:0000313" key="5">
    <source>
        <dbReference type="Proteomes" id="UP001412239"/>
    </source>
</evidence>
<dbReference type="GO" id="GO:0005524">
    <property type="term" value="F:ATP binding"/>
    <property type="evidence" value="ECO:0007669"/>
    <property type="project" value="UniProtKB-KW"/>
</dbReference>
<name>A0A292Q095_9PEZI</name>
<protein>
    <recommendedName>
        <fullName evidence="3">ABC transporter domain-containing protein</fullName>
    </recommendedName>
</protein>
<dbReference type="InterPro" id="IPR050334">
    <property type="entry name" value="Molybdenum_import_ModC"/>
</dbReference>
<dbReference type="GO" id="GO:0005739">
    <property type="term" value="C:mitochondrion"/>
    <property type="evidence" value="ECO:0007669"/>
    <property type="project" value="TreeGrafter"/>
</dbReference>
<dbReference type="InterPro" id="IPR003593">
    <property type="entry name" value="AAA+_ATPase"/>
</dbReference>
<organism evidence="4 5">
    <name type="scientific">Tuber aestivum</name>
    <name type="common">summer truffle</name>
    <dbReference type="NCBI Taxonomy" id="59557"/>
    <lineage>
        <taxon>Eukaryota</taxon>
        <taxon>Fungi</taxon>
        <taxon>Dikarya</taxon>
        <taxon>Ascomycota</taxon>
        <taxon>Pezizomycotina</taxon>
        <taxon>Pezizomycetes</taxon>
        <taxon>Pezizales</taxon>
        <taxon>Tuberaceae</taxon>
        <taxon>Tuber</taxon>
    </lineage>
</organism>
<dbReference type="Proteomes" id="UP001412239">
    <property type="component" value="Unassembled WGS sequence"/>
</dbReference>
<dbReference type="SMART" id="SM00382">
    <property type="entry name" value="AAA"/>
    <property type="match status" value="1"/>
</dbReference>
<dbReference type="GO" id="GO:0016887">
    <property type="term" value="F:ATP hydrolysis activity"/>
    <property type="evidence" value="ECO:0007669"/>
    <property type="project" value="InterPro"/>
</dbReference>
<keyword evidence="1" id="KW-0547">Nucleotide-binding</keyword>
<evidence type="ECO:0000256" key="1">
    <source>
        <dbReference type="ARBA" id="ARBA00022741"/>
    </source>
</evidence>
<dbReference type="AlphaFoldDB" id="A0A292Q095"/>
<dbReference type="PANTHER" id="PTHR43514:SF4">
    <property type="entry name" value="ABC TRANSPORTER I FAMILY MEMBER 10"/>
    <property type="match status" value="1"/>
</dbReference>
<reference evidence="4" key="1">
    <citation type="submission" date="2015-10" db="EMBL/GenBank/DDBJ databases">
        <authorList>
            <person name="Regsiter A."/>
            <person name="william w."/>
        </authorList>
    </citation>
    <scope>NUCLEOTIDE SEQUENCE</scope>
    <source>
        <strain evidence="4">Montdore</strain>
    </source>
</reference>
<dbReference type="Gene3D" id="3.40.50.300">
    <property type="entry name" value="P-loop containing nucleotide triphosphate hydrolases"/>
    <property type="match status" value="2"/>
</dbReference>
<dbReference type="SUPFAM" id="SSF52540">
    <property type="entry name" value="P-loop containing nucleoside triphosphate hydrolases"/>
    <property type="match status" value="2"/>
</dbReference>
<keyword evidence="5" id="KW-1185">Reference proteome</keyword>
<gene>
    <name evidence="4" type="ORF">GSTUAT00003778001</name>
</gene>
<accession>A0A292Q095</accession>
<dbReference type="Pfam" id="PF00005">
    <property type="entry name" value="ABC_tran"/>
    <property type="match status" value="2"/>
</dbReference>
<dbReference type="InterPro" id="IPR003439">
    <property type="entry name" value="ABC_transporter-like_ATP-bd"/>
</dbReference>
<feature type="non-terminal residue" evidence="4">
    <location>
        <position position="1"/>
    </location>
</feature>
<evidence type="ECO:0000256" key="2">
    <source>
        <dbReference type="ARBA" id="ARBA00022840"/>
    </source>
</evidence>
<keyword evidence="2" id="KW-0067">ATP-binding</keyword>
<evidence type="ECO:0000313" key="4">
    <source>
        <dbReference type="EMBL" id="CUS12130.1"/>
    </source>
</evidence>
<dbReference type="InterPro" id="IPR027417">
    <property type="entry name" value="P-loop_NTPase"/>
</dbReference>
<dbReference type="EMBL" id="LN891003">
    <property type="protein sequence ID" value="CUS12130.1"/>
    <property type="molecule type" value="Genomic_DNA"/>
</dbReference>